<dbReference type="RefSeq" id="WP_146590237.1">
    <property type="nucleotide sequence ID" value="NZ_SJPO01000011.1"/>
</dbReference>
<gene>
    <name evidence="2" type="ORF">Pla123a_40080</name>
</gene>
<comment type="caution">
    <text evidence="2">The sequence shown here is derived from an EMBL/GenBank/DDBJ whole genome shotgun (WGS) entry which is preliminary data.</text>
</comment>
<proteinExistence type="predicted"/>
<dbReference type="EMBL" id="SJPO01000011">
    <property type="protein sequence ID" value="TWT72709.1"/>
    <property type="molecule type" value="Genomic_DNA"/>
</dbReference>
<dbReference type="AlphaFoldDB" id="A0A5C5YCN6"/>
<dbReference type="Proteomes" id="UP000318478">
    <property type="component" value="Unassembled WGS sequence"/>
</dbReference>
<evidence type="ECO:0000313" key="2">
    <source>
        <dbReference type="EMBL" id="TWT72709.1"/>
    </source>
</evidence>
<feature type="chain" id="PRO_5022815268" description="PEP-CTERM protein-sorting domain-containing protein" evidence="1">
    <location>
        <begin position="20"/>
        <end position="237"/>
    </location>
</feature>
<dbReference type="InterPro" id="IPR013424">
    <property type="entry name" value="Ice-binding_C"/>
</dbReference>
<keyword evidence="1" id="KW-0732">Signal</keyword>
<evidence type="ECO:0008006" key="4">
    <source>
        <dbReference type="Google" id="ProtNLM"/>
    </source>
</evidence>
<reference evidence="2 3" key="1">
    <citation type="submission" date="2019-02" db="EMBL/GenBank/DDBJ databases">
        <title>Deep-cultivation of Planctomycetes and their phenomic and genomic characterization uncovers novel biology.</title>
        <authorList>
            <person name="Wiegand S."/>
            <person name="Jogler M."/>
            <person name="Boedeker C."/>
            <person name="Pinto D."/>
            <person name="Vollmers J."/>
            <person name="Rivas-Marin E."/>
            <person name="Kohn T."/>
            <person name="Peeters S.H."/>
            <person name="Heuer A."/>
            <person name="Rast P."/>
            <person name="Oberbeckmann S."/>
            <person name="Bunk B."/>
            <person name="Jeske O."/>
            <person name="Meyerdierks A."/>
            <person name="Storesund J.E."/>
            <person name="Kallscheuer N."/>
            <person name="Luecker S."/>
            <person name="Lage O.M."/>
            <person name="Pohl T."/>
            <person name="Merkel B.J."/>
            <person name="Hornburger P."/>
            <person name="Mueller R.-W."/>
            <person name="Bruemmer F."/>
            <person name="Labrenz M."/>
            <person name="Spormann A.M."/>
            <person name="Op Den Camp H."/>
            <person name="Overmann J."/>
            <person name="Amann R."/>
            <person name="Jetten M.S.M."/>
            <person name="Mascher T."/>
            <person name="Medema M.H."/>
            <person name="Devos D.P."/>
            <person name="Kaster A.-K."/>
            <person name="Ovreas L."/>
            <person name="Rohde M."/>
            <person name="Galperin M.Y."/>
            <person name="Jogler C."/>
        </authorList>
    </citation>
    <scope>NUCLEOTIDE SEQUENCE [LARGE SCALE GENOMIC DNA]</scope>
    <source>
        <strain evidence="2 3">Pla123a</strain>
    </source>
</reference>
<keyword evidence="3" id="KW-1185">Reference proteome</keyword>
<dbReference type="NCBIfam" id="TIGR02595">
    <property type="entry name" value="PEP_CTERM"/>
    <property type="match status" value="1"/>
</dbReference>
<evidence type="ECO:0000313" key="3">
    <source>
        <dbReference type="Proteomes" id="UP000318478"/>
    </source>
</evidence>
<protein>
    <recommendedName>
        <fullName evidence="4">PEP-CTERM protein-sorting domain-containing protein</fullName>
    </recommendedName>
</protein>
<name>A0A5C5YCN6_9BACT</name>
<dbReference type="OrthoDB" id="277383at2"/>
<organism evidence="2 3">
    <name type="scientific">Posidoniimonas polymericola</name>
    <dbReference type="NCBI Taxonomy" id="2528002"/>
    <lineage>
        <taxon>Bacteria</taxon>
        <taxon>Pseudomonadati</taxon>
        <taxon>Planctomycetota</taxon>
        <taxon>Planctomycetia</taxon>
        <taxon>Pirellulales</taxon>
        <taxon>Lacipirellulaceae</taxon>
        <taxon>Posidoniimonas</taxon>
    </lineage>
</organism>
<sequence length="237" mass="24602" precursor="true">MIWRLSLLACLAIATPAAATTMNFDFGNNGRQTNVPGWNNVVHDNGSPSPTLFVVFDDTGVAVPGVTLEETDEFYIVGQPSQGGSESPAGDAAGLPVDATDDYYFGHSGAFGGGDDNPTGGFKLTGLDQNLAYDFLFFSSRTGVNDNRETAFSVTGSNVGSGLTATSNNDSEVLTISGIMPDANSEIAISVSAGPNNDNGNGFYYVNLMQVSTAVPEPASGLLIALSGGLTALRRRR</sequence>
<feature type="signal peptide" evidence="1">
    <location>
        <begin position="1"/>
        <end position="19"/>
    </location>
</feature>
<evidence type="ECO:0000256" key="1">
    <source>
        <dbReference type="SAM" id="SignalP"/>
    </source>
</evidence>
<accession>A0A5C5YCN6</accession>